<dbReference type="eggNOG" id="ENOG5033WP1">
    <property type="taxonomic scope" value="Bacteria"/>
</dbReference>
<proteinExistence type="predicted"/>
<accession>U2T613</accession>
<dbReference type="EMBL" id="AWEZ01000044">
    <property type="protein sequence ID" value="ERL08499.1"/>
    <property type="molecule type" value="Genomic_DNA"/>
</dbReference>
<reference evidence="1 2" key="1">
    <citation type="submission" date="2013-08" db="EMBL/GenBank/DDBJ databases">
        <authorList>
            <person name="Durkin A.S."/>
            <person name="Haft D.R."/>
            <person name="McCorrison J."/>
            <person name="Torralba M."/>
            <person name="Gillis M."/>
            <person name="Haft D.H."/>
            <person name="Methe B."/>
            <person name="Sutton G."/>
            <person name="Nelson K.E."/>
        </authorList>
    </citation>
    <scope>NUCLEOTIDE SEQUENCE [LARGE SCALE GENOMIC DNA]</scope>
    <source>
        <strain evidence="1 2">F0195</strain>
    </source>
</reference>
<sequence length="256" mass="27749">MGQEAALAFLWLNQEKIPGNYTDAGITPDLLQLREGGLIDLTTDWGHELAIVKAITPVGRTHYDEARRARRKFRTVSDSADELILKLVAEDAAKQGDGGMRMATIYDDRDNDYWELSRNGLLNVDPADNMPWIATITDEGQSYAEGWFLDQMESDVKVILNNTNNNTITSSADASVNVSDVTLSTTVAAILDLDIDQAVKDAAEAAAKELDAASKKKDKASFAEKLEKVAHIAKSSASLAEVLLPLVKATVGTLLG</sequence>
<name>U2T613_9ACTN</name>
<gene>
    <name evidence="1" type="ORF">HMPREF1316_2025</name>
</gene>
<organism evidence="1 2">
    <name type="scientific">Olsenella profusa F0195</name>
    <dbReference type="NCBI Taxonomy" id="1125712"/>
    <lineage>
        <taxon>Bacteria</taxon>
        <taxon>Bacillati</taxon>
        <taxon>Actinomycetota</taxon>
        <taxon>Coriobacteriia</taxon>
        <taxon>Coriobacteriales</taxon>
        <taxon>Atopobiaceae</taxon>
        <taxon>Olsenella</taxon>
    </lineage>
</organism>
<keyword evidence="2" id="KW-1185">Reference proteome</keyword>
<dbReference type="PATRIC" id="fig|1125712.3.peg.1138"/>
<dbReference type="AlphaFoldDB" id="U2T613"/>
<dbReference type="OrthoDB" id="3192351at2"/>
<evidence type="ECO:0000313" key="2">
    <source>
        <dbReference type="Proteomes" id="UP000016638"/>
    </source>
</evidence>
<dbReference type="STRING" id="1125712.HMPREF1316_2025"/>
<protein>
    <submittedName>
        <fullName evidence="1">Uncharacterized protein</fullName>
    </submittedName>
</protein>
<comment type="caution">
    <text evidence="1">The sequence shown here is derived from an EMBL/GenBank/DDBJ whole genome shotgun (WGS) entry which is preliminary data.</text>
</comment>
<dbReference type="RefSeq" id="WP_021726002.1">
    <property type="nucleotide sequence ID" value="NZ_AWEZ01000044.1"/>
</dbReference>
<dbReference type="Proteomes" id="UP000016638">
    <property type="component" value="Unassembled WGS sequence"/>
</dbReference>
<evidence type="ECO:0000313" key="1">
    <source>
        <dbReference type="EMBL" id="ERL08499.1"/>
    </source>
</evidence>